<dbReference type="GO" id="GO:0030968">
    <property type="term" value="P:endoplasmic reticulum unfolded protein response"/>
    <property type="evidence" value="ECO:0007669"/>
    <property type="project" value="TreeGrafter"/>
</dbReference>
<dbReference type="OrthoDB" id="202305at2759"/>
<keyword evidence="6 7" id="KW-0472">Membrane</keyword>
<reference evidence="8 9" key="1">
    <citation type="journal article" date="2014" name="Mol. Plant">
        <title>Chromosome Scale Genome Assembly and Transcriptome Profiling of Nannochloropsis gaditana in Nitrogen Depletion.</title>
        <authorList>
            <person name="Corteggiani Carpinelli E."/>
            <person name="Telatin A."/>
            <person name="Vitulo N."/>
            <person name="Forcato C."/>
            <person name="D'Angelo M."/>
            <person name="Schiavon R."/>
            <person name="Vezzi A."/>
            <person name="Giacometti G.M."/>
            <person name="Morosinotto T."/>
            <person name="Valle G."/>
        </authorList>
    </citation>
    <scope>NUCLEOTIDE SEQUENCE [LARGE SCALE GENOMIC DNA]</scope>
    <source>
        <strain evidence="8 9">B-31</strain>
    </source>
</reference>
<keyword evidence="9" id="KW-1185">Reference proteome</keyword>
<evidence type="ECO:0000256" key="2">
    <source>
        <dbReference type="ARBA" id="ARBA00005500"/>
    </source>
</evidence>
<dbReference type="Pfam" id="PF06624">
    <property type="entry name" value="RAMP4"/>
    <property type="match status" value="1"/>
</dbReference>
<proteinExistence type="inferred from homology"/>
<evidence type="ECO:0000256" key="1">
    <source>
        <dbReference type="ARBA" id="ARBA00004389"/>
    </source>
</evidence>
<keyword evidence="4" id="KW-0256">Endoplasmic reticulum</keyword>
<evidence type="ECO:0000313" key="9">
    <source>
        <dbReference type="Proteomes" id="UP000019335"/>
    </source>
</evidence>
<protein>
    <submittedName>
        <fullName evidence="8">Endoplasmic reticulum, stress-associated Ramp4</fullName>
    </submittedName>
</protein>
<dbReference type="EMBL" id="AZIL01000609">
    <property type="protein sequence ID" value="EWM26759.1"/>
    <property type="molecule type" value="Genomic_DNA"/>
</dbReference>
<dbReference type="InterPro" id="IPR010580">
    <property type="entry name" value="ER_stress-assoc"/>
</dbReference>
<evidence type="ECO:0000256" key="5">
    <source>
        <dbReference type="ARBA" id="ARBA00022989"/>
    </source>
</evidence>
<keyword evidence="3 7" id="KW-0812">Transmembrane</keyword>
<comment type="subcellular location">
    <subcellularLocation>
        <location evidence="1">Endoplasmic reticulum membrane</location>
        <topology evidence="1">Single-pass membrane protein</topology>
    </subcellularLocation>
</comment>
<dbReference type="PANTHER" id="PTHR15601:SF0">
    <property type="entry name" value="GEO09675P1"/>
    <property type="match status" value="1"/>
</dbReference>
<name>W7U255_9STRA</name>
<sequence length="133" mass="14620">MDLVGVVRIDGPFAGFKIPFLCTRTPMRARMMMLNLSVLYISLDSNLAATQQAPDQASSLYTFCNMATSRAIRLRSEKFDKNVTKRGNVPVGKAAKREEAPPVSPVLLGFFVFVVVGSAFFQIIRTAQSGPIF</sequence>
<evidence type="ECO:0000256" key="6">
    <source>
        <dbReference type="ARBA" id="ARBA00023136"/>
    </source>
</evidence>
<comment type="caution">
    <text evidence="8">The sequence shown here is derived from an EMBL/GenBank/DDBJ whole genome shotgun (WGS) entry which is preliminary data.</text>
</comment>
<organism evidence="8 9">
    <name type="scientific">Nannochloropsis gaditana</name>
    <dbReference type="NCBI Taxonomy" id="72520"/>
    <lineage>
        <taxon>Eukaryota</taxon>
        <taxon>Sar</taxon>
        <taxon>Stramenopiles</taxon>
        <taxon>Ochrophyta</taxon>
        <taxon>Eustigmatophyceae</taxon>
        <taxon>Eustigmatales</taxon>
        <taxon>Monodopsidaceae</taxon>
        <taxon>Nannochloropsis</taxon>
    </lineage>
</organism>
<dbReference type="AlphaFoldDB" id="W7U255"/>
<feature type="transmembrane region" description="Helical" evidence="7">
    <location>
        <begin position="106"/>
        <end position="124"/>
    </location>
</feature>
<comment type="similarity">
    <text evidence="2">Belongs to the RAMP4 family.</text>
</comment>
<evidence type="ECO:0000313" key="8">
    <source>
        <dbReference type="EMBL" id="EWM26759.1"/>
    </source>
</evidence>
<evidence type="ECO:0000256" key="4">
    <source>
        <dbReference type="ARBA" id="ARBA00022824"/>
    </source>
</evidence>
<dbReference type="GO" id="GO:0005789">
    <property type="term" value="C:endoplasmic reticulum membrane"/>
    <property type="evidence" value="ECO:0007669"/>
    <property type="project" value="UniProtKB-SubCell"/>
</dbReference>
<dbReference type="PANTHER" id="PTHR15601">
    <property type="entry name" value="STRESS ASSOCIATED ENDOPLASMIC RETICULUM PROTEIN SERP1/RAMP4"/>
    <property type="match status" value="1"/>
</dbReference>
<accession>W7U255</accession>
<evidence type="ECO:0000256" key="7">
    <source>
        <dbReference type="SAM" id="Phobius"/>
    </source>
</evidence>
<keyword evidence="5 7" id="KW-1133">Transmembrane helix</keyword>
<dbReference type="Proteomes" id="UP000019335">
    <property type="component" value="Chromosome 8"/>
</dbReference>
<evidence type="ECO:0000256" key="3">
    <source>
        <dbReference type="ARBA" id="ARBA00022692"/>
    </source>
</evidence>
<gene>
    <name evidence="8" type="ORF">Naga_100001g36</name>
</gene>